<evidence type="ECO:0000313" key="1">
    <source>
        <dbReference type="EMBL" id="KAH3681749.1"/>
    </source>
</evidence>
<reference evidence="1" key="2">
    <citation type="submission" date="2021-01" db="EMBL/GenBank/DDBJ databases">
        <authorList>
            <person name="Schikora-Tamarit M.A."/>
        </authorList>
    </citation>
    <scope>NUCLEOTIDE SEQUENCE</scope>
    <source>
        <strain evidence="1">CBS2887</strain>
    </source>
</reference>
<name>A0A9P8Q2W6_WICPI</name>
<accession>A0A9P8Q2W6</accession>
<keyword evidence="2" id="KW-1185">Reference proteome</keyword>
<organism evidence="1 2">
    <name type="scientific">Wickerhamomyces pijperi</name>
    <name type="common">Yeast</name>
    <name type="synonym">Pichia pijperi</name>
    <dbReference type="NCBI Taxonomy" id="599730"/>
    <lineage>
        <taxon>Eukaryota</taxon>
        <taxon>Fungi</taxon>
        <taxon>Dikarya</taxon>
        <taxon>Ascomycota</taxon>
        <taxon>Saccharomycotina</taxon>
        <taxon>Saccharomycetes</taxon>
        <taxon>Phaffomycetales</taxon>
        <taxon>Wickerhamomycetaceae</taxon>
        <taxon>Wickerhamomyces</taxon>
    </lineage>
</organism>
<dbReference type="AlphaFoldDB" id="A0A9P8Q2W6"/>
<dbReference type="Proteomes" id="UP000774326">
    <property type="component" value="Unassembled WGS sequence"/>
</dbReference>
<reference evidence="1" key="1">
    <citation type="journal article" date="2021" name="Open Biol.">
        <title>Shared evolutionary footprints suggest mitochondrial oxidative damage underlies multiple complex I losses in fungi.</title>
        <authorList>
            <person name="Schikora-Tamarit M.A."/>
            <person name="Marcet-Houben M."/>
            <person name="Nosek J."/>
            <person name="Gabaldon T."/>
        </authorList>
    </citation>
    <scope>NUCLEOTIDE SEQUENCE</scope>
    <source>
        <strain evidence="1">CBS2887</strain>
    </source>
</reference>
<comment type="caution">
    <text evidence="1">The sequence shown here is derived from an EMBL/GenBank/DDBJ whole genome shotgun (WGS) entry which is preliminary data.</text>
</comment>
<protein>
    <submittedName>
        <fullName evidence="1">Uncharacterized protein</fullName>
    </submittedName>
</protein>
<sequence>MIFFTSCNFPGSLEIGVPESATELELYVSDGGAIVVGLVDVSDALTRVVAMDDSIELGIGVDFKENKWVL</sequence>
<proteinExistence type="predicted"/>
<dbReference type="EMBL" id="JAEUBG010004227">
    <property type="protein sequence ID" value="KAH3681749.1"/>
    <property type="molecule type" value="Genomic_DNA"/>
</dbReference>
<evidence type="ECO:0000313" key="2">
    <source>
        <dbReference type="Proteomes" id="UP000774326"/>
    </source>
</evidence>
<gene>
    <name evidence="1" type="ORF">WICPIJ_007289</name>
</gene>